<name>A0A318ZDR9_9EURO</name>
<accession>A0A318ZDR9</accession>
<dbReference type="Proteomes" id="UP000248349">
    <property type="component" value="Unassembled WGS sequence"/>
</dbReference>
<dbReference type="EMBL" id="KZ821230">
    <property type="protein sequence ID" value="PYH45661.1"/>
    <property type="molecule type" value="Genomic_DNA"/>
</dbReference>
<evidence type="ECO:0000313" key="2">
    <source>
        <dbReference type="EMBL" id="PYH45661.1"/>
    </source>
</evidence>
<evidence type="ECO:0000313" key="3">
    <source>
        <dbReference type="Proteomes" id="UP000248349"/>
    </source>
</evidence>
<protein>
    <recommendedName>
        <fullName evidence="4">Swi5-domain-containing protein</fullName>
    </recommendedName>
</protein>
<feature type="compositionally biased region" description="Low complexity" evidence="1">
    <location>
        <begin position="246"/>
        <end position="258"/>
    </location>
</feature>
<feature type="region of interest" description="Disordered" evidence="1">
    <location>
        <begin position="236"/>
        <end position="288"/>
    </location>
</feature>
<feature type="compositionally biased region" description="Polar residues" evidence="1">
    <location>
        <begin position="84"/>
        <end position="93"/>
    </location>
</feature>
<dbReference type="PANTHER" id="PTHR28527">
    <property type="entry name" value="MATING-TYPE SWITCHING PROTEIN SWI2-RELATED"/>
    <property type="match status" value="1"/>
</dbReference>
<sequence>MNNSKRRRLNPTATSSSTLSKPFKSPLRRPVPATDQHGETATHAPDSADSADTGGSDAAIASCLTATETVQVGKQHLALEDPRVTTTPTGFRTNSSVPRPVPVPGPGSQPNNPRFEPPTPNSQAPCPSQTSRRPPRTPRTTRTTTRSIQTNETDNQTILPLTTQKTLLAAEVAALTREYETIQQALRIEAQHKTEELERLIALWRGVSQRAAEEVFLSARERVERMGGLRGITQRRDSWGWDEGDQQGQLSAQSAQSGWEEDCIGDSRDDAGYLATGRGKEEEEEQEDQEFTMDVMLRMMKIDLGVIGYDVEKAGWV</sequence>
<evidence type="ECO:0008006" key="4">
    <source>
        <dbReference type="Google" id="ProtNLM"/>
    </source>
</evidence>
<dbReference type="STRING" id="1450539.A0A318ZDR9"/>
<proteinExistence type="predicted"/>
<feature type="compositionally biased region" description="Polar residues" evidence="1">
    <location>
        <begin position="11"/>
        <end position="20"/>
    </location>
</feature>
<gene>
    <name evidence="2" type="ORF">BP01DRAFT_391435</name>
</gene>
<feature type="region of interest" description="Disordered" evidence="1">
    <location>
        <begin position="1"/>
        <end position="56"/>
    </location>
</feature>
<organism evidence="2 3">
    <name type="scientific">Aspergillus saccharolyticus JOP 1030-1</name>
    <dbReference type="NCBI Taxonomy" id="1450539"/>
    <lineage>
        <taxon>Eukaryota</taxon>
        <taxon>Fungi</taxon>
        <taxon>Dikarya</taxon>
        <taxon>Ascomycota</taxon>
        <taxon>Pezizomycotina</taxon>
        <taxon>Eurotiomycetes</taxon>
        <taxon>Eurotiomycetidae</taxon>
        <taxon>Eurotiales</taxon>
        <taxon>Aspergillaceae</taxon>
        <taxon>Aspergillus</taxon>
        <taxon>Aspergillus subgen. Circumdati</taxon>
    </lineage>
</organism>
<feature type="compositionally biased region" description="Polar residues" evidence="1">
    <location>
        <begin position="147"/>
        <end position="157"/>
    </location>
</feature>
<reference evidence="2 3" key="1">
    <citation type="submission" date="2016-12" db="EMBL/GenBank/DDBJ databases">
        <title>The genomes of Aspergillus section Nigri reveals drivers in fungal speciation.</title>
        <authorList>
            <consortium name="DOE Joint Genome Institute"/>
            <person name="Vesth T.C."/>
            <person name="Nybo J."/>
            <person name="Theobald S."/>
            <person name="Brandl J."/>
            <person name="Frisvad J.C."/>
            <person name="Nielsen K.F."/>
            <person name="Lyhne E.K."/>
            <person name="Kogle M.E."/>
            <person name="Kuo A."/>
            <person name="Riley R."/>
            <person name="Clum A."/>
            <person name="Nolan M."/>
            <person name="Lipzen A."/>
            <person name="Salamov A."/>
            <person name="Henrissat B."/>
            <person name="Wiebenga A."/>
            <person name="De Vries R.P."/>
            <person name="Grigoriev I.V."/>
            <person name="Mortensen U.H."/>
            <person name="Andersen M.R."/>
            <person name="Baker S.E."/>
        </authorList>
    </citation>
    <scope>NUCLEOTIDE SEQUENCE [LARGE SCALE GENOMIC DNA]</scope>
    <source>
        <strain evidence="2 3">JOP 1030-1</strain>
    </source>
</reference>
<feature type="compositionally biased region" description="Low complexity" evidence="1">
    <location>
        <begin position="44"/>
        <end position="56"/>
    </location>
</feature>
<dbReference type="PANTHER" id="PTHR28527:SF1">
    <property type="entry name" value="SWI5-DEPENDENT RECOMBINATION DNA REPAIR PROTEIN 1"/>
    <property type="match status" value="1"/>
</dbReference>
<dbReference type="RefSeq" id="XP_025431643.1">
    <property type="nucleotide sequence ID" value="XM_025578082.1"/>
</dbReference>
<feature type="region of interest" description="Disordered" evidence="1">
    <location>
        <begin position="77"/>
        <end position="157"/>
    </location>
</feature>
<dbReference type="AlphaFoldDB" id="A0A318ZDR9"/>
<keyword evidence="3" id="KW-1185">Reference proteome</keyword>
<evidence type="ECO:0000256" key="1">
    <source>
        <dbReference type="SAM" id="MobiDB-lite"/>
    </source>
</evidence>
<dbReference type="GeneID" id="37079311"/>
<dbReference type="GO" id="GO:0006310">
    <property type="term" value="P:DNA recombination"/>
    <property type="evidence" value="ECO:0007669"/>
    <property type="project" value="TreeGrafter"/>
</dbReference>
<dbReference type="OrthoDB" id="27934at2759"/>
<dbReference type="Gene3D" id="6.10.140.1020">
    <property type="match status" value="1"/>
</dbReference>
<feature type="compositionally biased region" description="Polar residues" evidence="1">
    <location>
        <begin position="121"/>
        <end position="131"/>
    </location>
</feature>